<dbReference type="Pfam" id="PF00132">
    <property type="entry name" value="Hexapep"/>
    <property type="match status" value="1"/>
</dbReference>
<proteinExistence type="inferred from homology"/>
<dbReference type="CDD" id="cd03360">
    <property type="entry name" value="LbH_AT_putative"/>
    <property type="match status" value="1"/>
</dbReference>
<dbReference type="SUPFAM" id="SSF51161">
    <property type="entry name" value="Trimeric LpxA-like enzymes"/>
    <property type="match status" value="1"/>
</dbReference>
<name>A0ABS8XFB9_9BURK</name>
<dbReference type="EMBL" id="JAJTWT010000005">
    <property type="protein sequence ID" value="MCE4538177.1"/>
    <property type="molecule type" value="Genomic_DNA"/>
</dbReference>
<dbReference type="NCBIfam" id="TIGR03570">
    <property type="entry name" value="NeuD_NnaD"/>
    <property type="match status" value="1"/>
</dbReference>
<evidence type="ECO:0000313" key="4">
    <source>
        <dbReference type="Proteomes" id="UP001201463"/>
    </source>
</evidence>
<keyword evidence="4" id="KW-1185">Reference proteome</keyword>
<dbReference type="Gene3D" id="3.40.50.20">
    <property type="match status" value="1"/>
</dbReference>
<dbReference type="PANTHER" id="PTHR43300:SF7">
    <property type="entry name" value="UDP-N-ACETYLBACILLOSAMINE N-ACETYLTRANSFERASE"/>
    <property type="match status" value="1"/>
</dbReference>
<dbReference type="InterPro" id="IPR001451">
    <property type="entry name" value="Hexapep"/>
</dbReference>
<dbReference type="InterPro" id="IPR041561">
    <property type="entry name" value="PglD_N"/>
</dbReference>
<comment type="similarity">
    <text evidence="1">Belongs to the transferase hexapeptide repeat family.</text>
</comment>
<protein>
    <submittedName>
        <fullName evidence="3">Acetyltransferase</fullName>
    </submittedName>
</protein>
<evidence type="ECO:0000313" key="3">
    <source>
        <dbReference type="EMBL" id="MCE4538177.1"/>
    </source>
</evidence>
<dbReference type="Pfam" id="PF17836">
    <property type="entry name" value="PglD_N"/>
    <property type="match status" value="1"/>
</dbReference>
<evidence type="ECO:0000256" key="1">
    <source>
        <dbReference type="ARBA" id="ARBA00007274"/>
    </source>
</evidence>
<feature type="domain" description="PglD N-terminal" evidence="2">
    <location>
        <begin position="7"/>
        <end position="78"/>
    </location>
</feature>
<dbReference type="InterPro" id="IPR011004">
    <property type="entry name" value="Trimer_LpxA-like_sf"/>
</dbReference>
<accession>A0ABS8XFB9</accession>
<evidence type="ECO:0000259" key="2">
    <source>
        <dbReference type="Pfam" id="PF17836"/>
    </source>
</evidence>
<comment type="caution">
    <text evidence="3">The sequence shown here is derived from an EMBL/GenBank/DDBJ whole genome shotgun (WGS) entry which is preliminary data.</text>
</comment>
<organism evidence="3 4">
    <name type="scientific">Pelomonas caseinilytica</name>
    <dbReference type="NCBI Taxonomy" id="2906763"/>
    <lineage>
        <taxon>Bacteria</taxon>
        <taxon>Pseudomonadati</taxon>
        <taxon>Pseudomonadota</taxon>
        <taxon>Betaproteobacteria</taxon>
        <taxon>Burkholderiales</taxon>
        <taxon>Sphaerotilaceae</taxon>
        <taxon>Roseateles</taxon>
    </lineage>
</organism>
<dbReference type="RefSeq" id="WP_233392625.1">
    <property type="nucleotide sequence ID" value="NZ_JAJTWT010000005.1"/>
</dbReference>
<dbReference type="PANTHER" id="PTHR43300">
    <property type="entry name" value="ACETYLTRANSFERASE"/>
    <property type="match status" value="1"/>
</dbReference>
<gene>
    <name evidence="3" type="ORF">LXT12_13040</name>
</gene>
<dbReference type="Proteomes" id="UP001201463">
    <property type="component" value="Unassembled WGS sequence"/>
</dbReference>
<sequence length="217" mass="22196">MSLALPVIVIGAGGHARVLADTLLRSGRPVLGFTDAKAALRGTALLGLPILGSDEVLESYSPREVELVNGIGSIDNRRPSVREQVQETLRAQGWRFARVIHPSATLSSYATLGDGVQIMAGSVVQCGAVLGDGVIINTGSIVEHDVCVGDWSHIAPGAVVCGDVSIGRFCHIGAGVTVRQGLSIGDGSLVGLGAAVVRSTGTSSVLLGVPARPFNSL</sequence>
<reference evidence="3 4" key="1">
    <citation type="submission" date="2021-12" db="EMBL/GenBank/DDBJ databases">
        <title>Genome seq of p7.</title>
        <authorList>
            <person name="Seo T."/>
        </authorList>
    </citation>
    <scope>NUCLEOTIDE SEQUENCE [LARGE SCALE GENOMIC DNA]</scope>
    <source>
        <strain evidence="3 4">P7</strain>
    </source>
</reference>
<dbReference type="Gene3D" id="2.160.10.10">
    <property type="entry name" value="Hexapeptide repeat proteins"/>
    <property type="match status" value="1"/>
</dbReference>
<dbReference type="InterPro" id="IPR050179">
    <property type="entry name" value="Trans_hexapeptide_repeat"/>
</dbReference>
<dbReference type="InterPro" id="IPR020019">
    <property type="entry name" value="AcTrfase_PglD-like"/>
</dbReference>